<accession>A0A9P6H364</accession>
<evidence type="ECO:0000313" key="2">
    <source>
        <dbReference type="Proteomes" id="UP000740883"/>
    </source>
</evidence>
<organism evidence="1 2">
    <name type="scientific">Nosema granulosis</name>
    <dbReference type="NCBI Taxonomy" id="83296"/>
    <lineage>
        <taxon>Eukaryota</taxon>
        <taxon>Fungi</taxon>
        <taxon>Fungi incertae sedis</taxon>
        <taxon>Microsporidia</taxon>
        <taxon>Nosematidae</taxon>
        <taxon>Nosema</taxon>
    </lineage>
</organism>
<evidence type="ECO:0000313" key="1">
    <source>
        <dbReference type="EMBL" id="KAF9764688.1"/>
    </source>
</evidence>
<comment type="caution">
    <text evidence="1">The sequence shown here is derived from an EMBL/GenBank/DDBJ whole genome shotgun (WGS) entry which is preliminary data.</text>
</comment>
<sequence>MSKEIINVLLMEKDNQDPVKSVLTHIMARISKRSNVDDLYNNLKQYAFLYLNETFQKHNYLTADLKTTFYEHLTEKTYSTIILEGARGLRHLTNEIIAYIIMQTTKVKNVDSFILLVLLIDSKHIETFLPGICMFCFRILELDCLNYKVIYLLAYILSKDIAFAVESENIISSYFLKKTEASFIPIWYILTLRFESNRKHFVSRLILNRIPLDKKFYRLINENINEFFSVELVKRLIELDEFEFNDEAFQKIRKAYETNGEHEYLLIKIQEKYKTQIKTPIYELLPTCKHNTKLALSKCCANRINKYLRRVNLTESGFEIAKFYLLNEDLNVNKAMENEIDVISVVKNNENKIFEWLFVKVEQSVMKYEEISDKVDLLHCKIPSNDAKTRNSEPVPDIDYHNSSLRAMKFSIELDLLHLVFVTLKFNAIIPTSDLQDIIYSFLSIFYAIDNQKLALEMLVLVKTVLFYNGDLKRNFLKYVFNEIIYFDIDCCKIRICKYEILNILLFRWFFIEESIKQHKEKALDSSKLNLVEQIKNIHLPTYDRYIILTMGKLPIKNSKELDSVNLNKENILVLCAKIWKELSVEIKNIEIDNLVELLKTIILLTGTFYEKRFTSSKLFKRLAEYYDPSISKYRNSKSYIELLIIIINSFYCSEDCIKIILESIVKLEKVKGYGDILDLLIRKHQKTVNDLIFIKDAIKIDVEAKKKIQLKLEQNFNN</sequence>
<protein>
    <submittedName>
        <fullName evidence="1">Uncharacterized protein</fullName>
    </submittedName>
</protein>
<dbReference type="Proteomes" id="UP000740883">
    <property type="component" value="Unassembled WGS sequence"/>
</dbReference>
<gene>
    <name evidence="1" type="ORF">NGRA_0371</name>
</gene>
<dbReference type="AlphaFoldDB" id="A0A9P6H364"/>
<proteinExistence type="predicted"/>
<dbReference type="EMBL" id="SBJO01000012">
    <property type="protein sequence ID" value="KAF9764688.1"/>
    <property type="molecule type" value="Genomic_DNA"/>
</dbReference>
<reference evidence="1 2" key="1">
    <citation type="journal article" date="2020" name="Genome Biol. Evol.">
        <title>Comparative genomics of strictly vertically transmitted, feminizing microsporidia endosymbionts of amphipod crustaceans.</title>
        <authorList>
            <person name="Cormier A."/>
            <person name="Chebbi M.A."/>
            <person name="Giraud I."/>
            <person name="Wattier R."/>
            <person name="Teixeira M."/>
            <person name="Gilbert C."/>
            <person name="Rigaud T."/>
            <person name="Cordaux R."/>
        </authorList>
    </citation>
    <scope>NUCLEOTIDE SEQUENCE [LARGE SCALE GENOMIC DNA]</scope>
    <source>
        <strain evidence="1 2">Ou3-Ou53</strain>
    </source>
</reference>
<dbReference type="OrthoDB" id="2191197at2759"/>
<keyword evidence="2" id="KW-1185">Reference proteome</keyword>
<name>A0A9P6H364_9MICR</name>